<dbReference type="Pfam" id="PF11219">
    <property type="entry name" value="DUF3014"/>
    <property type="match status" value="1"/>
</dbReference>
<name>A0ABU3A0I5_9GAMM</name>
<evidence type="ECO:0000313" key="2">
    <source>
        <dbReference type="EMBL" id="MDT0602638.1"/>
    </source>
</evidence>
<keyword evidence="3" id="KW-1185">Reference proteome</keyword>
<dbReference type="RefSeq" id="WP_311577226.1">
    <property type="nucleotide sequence ID" value="NZ_JAVRIF010000001.1"/>
</dbReference>
<keyword evidence="1" id="KW-1133">Transmembrane helix</keyword>
<accession>A0ABU3A0I5</accession>
<proteinExistence type="predicted"/>
<dbReference type="Proteomes" id="UP001266357">
    <property type="component" value="Unassembled WGS sequence"/>
</dbReference>
<keyword evidence="1" id="KW-0812">Transmembrane</keyword>
<keyword evidence="1" id="KW-0472">Membrane</keyword>
<gene>
    <name evidence="2" type="ORF">RM573_03435</name>
</gene>
<organism evidence="2 3">
    <name type="scientific">Thalassotalea castellviae</name>
    <dbReference type="NCBI Taxonomy" id="3075612"/>
    <lineage>
        <taxon>Bacteria</taxon>
        <taxon>Pseudomonadati</taxon>
        <taxon>Pseudomonadota</taxon>
        <taxon>Gammaproteobacteria</taxon>
        <taxon>Alteromonadales</taxon>
        <taxon>Colwelliaceae</taxon>
        <taxon>Thalassotalea</taxon>
    </lineage>
</organism>
<sequence length="283" mass="32428">MENSQSTSSSVPWGVIVGIMIVIIAILWFVLSEDEVEPIIHTPVVEEPIVEPTPEPEIIEPEVVEPAIEEEVIEKPASEPASLLPTLDESDAWLEEKLPTITWRKELLKLVIDDDMIRRFVVFTDNFSQGILAYEHSPLIKPTSPFSGREINENGNVIIKWDDTSSRRFSLYVDLLRSVDSETLVSWYFELKPLVDEAYQELGYPEEDFTDILQDAITKVLDMEIPKEQIELVRPSVMYQFKDEDIESLDDAEKLMLRLGKENLLVIKSVLLEISEKIARENN</sequence>
<protein>
    <submittedName>
        <fullName evidence="2">DUF3014 domain-containing protein</fullName>
    </submittedName>
</protein>
<evidence type="ECO:0000313" key="3">
    <source>
        <dbReference type="Proteomes" id="UP001266357"/>
    </source>
</evidence>
<evidence type="ECO:0000256" key="1">
    <source>
        <dbReference type="SAM" id="Phobius"/>
    </source>
</evidence>
<dbReference type="InterPro" id="IPR021382">
    <property type="entry name" value="DUF3014"/>
</dbReference>
<feature type="transmembrane region" description="Helical" evidence="1">
    <location>
        <begin position="12"/>
        <end position="31"/>
    </location>
</feature>
<dbReference type="EMBL" id="JAVRIF010000001">
    <property type="protein sequence ID" value="MDT0602638.1"/>
    <property type="molecule type" value="Genomic_DNA"/>
</dbReference>
<reference evidence="2 3" key="1">
    <citation type="submission" date="2023-09" db="EMBL/GenBank/DDBJ databases">
        <authorList>
            <person name="Rey-Velasco X."/>
        </authorList>
    </citation>
    <scope>NUCLEOTIDE SEQUENCE [LARGE SCALE GENOMIC DNA]</scope>
    <source>
        <strain evidence="2 3">W431</strain>
    </source>
</reference>
<comment type="caution">
    <text evidence="2">The sequence shown here is derived from an EMBL/GenBank/DDBJ whole genome shotgun (WGS) entry which is preliminary data.</text>
</comment>